<accession>A0AAE0YG09</accession>
<sequence>MGRRARTNCSPVDSVLEKYHNDIGNRLSGIFIPPPTAEGDQALSEDFSMLTLDLRRAHSVKVKGTKGDLSAQTVLKNSLITETAGKRATDTTPKVDPTRSATMPKSIAFPAPGTSSNSEVEGVARDKTRLVDKLTRALFQKKHVCARCNRKSRSCVLNKTFNASEKRYTCGRCRENSNALKNFFDGQTGAEENQNSSFSSLSSSSFTKRDGSGVSQLRAGNDSGYETVTSCSTVASSYSAFNTPNSNNTSRKENLAPGCETRLTNPQELSVTTGQDCQTSTPMTNDFQQRCQCQTGESDCSQFNTAEDRVPRLPGQHAYDGFLPDFIEFRGWTRELLRPCSQGDAASADCGDDAITDSGPGIICVRRPASLDSCPKPARKACHTCGTTSVPCFRLPWEGGWLCEDCMDGIY</sequence>
<protein>
    <submittedName>
        <fullName evidence="2">Uncharacterized protein</fullName>
    </submittedName>
</protein>
<dbReference type="EMBL" id="JAWDGP010006341">
    <property type="protein sequence ID" value="KAK3742800.1"/>
    <property type="molecule type" value="Genomic_DNA"/>
</dbReference>
<evidence type="ECO:0000256" key="1">
    <source>
        <dbReference type="SAM" id="MobiDB-lite"/>
    </source>
</evidence>
<reference evidence="2" key="1">
    <citation type="journal article" date="2023" name="G3 (Bethesda)">
        <title>A reference genome for the long-term kleptoplast-retaining sea slug Elysia crispata morphotype clarki.</title>
        <authorList>
            <person name="Eastman K.E."/>
            <person name="Pendleton A.L."/>
            <person name="Shaikh M.A."/>
            <person name="Suttiyut T."/>
            <person name="Ogas R."/>
            <person name="Tomko P."/>
            <person name="Gavelis G."/>
            <person name="Widhalm J.R."/>
            <person name="Wisecaver J.H."/>
        </authorList>
    </citation>
    <scope>NUCLEOTIDE SEQUENCE</scope>
    <source>
        <strain evidence="2">ECLA1</strain>
    </source>
</reference>
<feature type="region of interest" description="Disordered" evidence="1">
    <location>
        <begin position="187"/>
        <end position="224"/>
    </location>
</feature>
<evidence type="ECO:0000313" key="3">
    <source>
        <dbReference type="Proteomes" id="UP001283361"/>
    </source>
</evidence>
<name>A0AAE0YG09_9GAST</name>
<dbReference type="AlphaFoldDB" id="A0AAE0YG09"/>
<proteinExistence type="predicted"/>
<gene>
    <name evidence="2" type="ORF">RRG08_060749</name>
</gene>
<evidence type="ECO:0000313" key="2">
    <source>
        <dbReference type="EMBL" id="KAK3742800.1"/>
    </source>
</evidence>
<feature type="compositionally biased region" description="Low complexity" evidence="1">
    <location>
        <begin position="196"/>
        <end position="206"/>
    </location>
</feature>
<dbReference type="Proteomes" id="UP001283361">
    <property type="component" value="Unassembled WGS sequence"/>
</dbReference>
<feature type="region of interest" description="Disordered" evidence="1">
    <location>
        <begin position="85"/>
        <end position="122"/>
    </location>
</feature>
<organism evidence="2 3">
    <name type="scientific">Elysia crispata</name>
    <name type="common">lettuce slug</name>
    <dbReference type="NCBI Taxonomy" id="231223"/>
    <lineage>
        <taxon>Eukaryota</taxon>
        <taxon>Metazoa</taxon>
        <taxon>Spiralia</taxon>
        <taxon>Lophotrochozoa</taxon>
        <taxon>Mollusca</taxon>
        <taxon>Gastropoda</taxon>
        <taxon>Heterobranchia</taxon>
        <taxon>Euthyneura</taxon>
        <taxon>Panpulmonata</taxon>
        <taxon>Sacoglossa</taxon>
        <taxon>Placobranchoidea</taxon>
        <taxon>Plakobranchidae</taxon>
        <taxon>Elysia</taxon>
    </lineage>
</organism>
<comment type="caution">
    <text evidence="2">The sequence shown here is derived from an EMBL/GenBank/DDBJ whole genome shotgun (WGS) entry which is preliminary data.</text>
</comment>
<keyword evidence="3" id="KW-1185">Reference proteome</keyword>